<proteinExistence type="predicted"/>
<evidence type="ECO:0008006" key="3">
    <source>
        <dbReference type="Google" id="ProtNLM"/>
    </source>
</evidence>
<dbReference type="EMBL" id="KL584710">
    <property type="protein sequence ID" value="KEQ73053.1"/>
    <property type="molecule type" value="Genomic_DNA"/>
</dbReference>
<dbReference type="RefSeq" id="XP_013427301.1">
    <property type="nucleotide sequence ID" value="XM_013571847.1"/>
</dbReference>
<dbReference type="AlphaFoldDB" id="A0A074WJ27"/>
<dbReference type="Proteomes" id="UP000027730">
    <property type="component" value="Unassembled WGS sequence"/>
</dbReference>
<gene>
    <name evidence="1" type="ORF">M436DRAFT_82314</name>
</gene>
<accession>A0A074WJ27</accession>
<dbReference type="PANTHER" id="PTHR42085:SF2">
    <property type="entry name" value="F-BOX DOMAIN-CONTAINING PROTEIN"/>
    <property type="match status" value="1"/>
</dbReference>
<keyword evidence="2" id="KW-1185">Reference proteome</keyword>
<dbReference type="GeneID" id="25416966"/>
<evidence type="ECO:0000313" key="2">
    <source>
        <dbReference type="Proteomes" id="UP000027730"/>
    </source>
</evidence>
<protein>
    <recommendedName>
        <fullName evidence="3">F-box domain-containing protein</fullName>
    </recommendedName>
</protein>
<organism evidence="1 2">
    <name type="scientific">Aureobasidium namibiae CBS 147.97</name>
    <dbReference type="NCBI Taxonomy" id="1043004"/>
    <lineage>
        <taxon>Eukaryota</taxon>
        <taxon>Fungi</taxon>
        <taxon>Dikarya</taxon>
        <taxon>Ascomycota</taxon>
        <taxon>Pezizomycotina</taxon>
        <taxon>Dothideomycetes</taxon>
        <taxon>Dothideomycetidae</taxon>
        <taxon>Dothideales</taxon>
        <taxon>Saccotheciaceae</taxon>
        <taxon>Aureobasidium</taxon>
    </lineage>
</organism>
<dbReference type="InterPro" id="IPR038883">
    <property type="entry name" value="AN11006-like"/>
</dbReference>
<sequence>MDSVASSSSSSDPPTKKPFPFFELPSELRIKIYQYVLFIEHGKGVVDLERDNDRRIAPRLTCFRASRRMHDEAYPIFYGSPQQPFRLFPIGGNVYKTKKPLLELLTPTYRAVINTIELRLGPGWERVPKCWHTGPSLGLTDCVSVRTLKINVQVDPTDAYFKGHHGKGNDQYTYMNLCVGWLKDILEQAPSICNVEIDAWEGVALDSPMLNALATVVLSADKKLSWGPDRLKEIEKQRLHKARWGVSCGMQSLDELEDLMTAMVIGSERSSTY</sequence>
<reference evidence="1 2" key="1">
    <citation type="journal article" date="2014" name="BMC Genomics">
        <title>Genome sequencing of four Aureobasidium pullulans varieties: biotechnological potential, stress tolerance, and description of new species.</title>
        <authorList>
            <person name="Gostin Ar C."/>
            <person name="Ohm R.A."/>
            <person name="Kogej T."/>
            <person name="Sonjak S."/>
            <person name="Turk M."/>
            <person name="Zajc J."/>
            <person name="Zalar P."/>
            <person name="Grube M."/>
            <person name="Sun H."/>
            <person name="Han J."/>
            <person name="Sharma A."/>
            <person name="Chiniquy J."/>
            <person name="Ngan C.Y."/>
            <person name="Lipzen A."/>
            <person name="Barry K."/>
            <person name="Grigoriev I.V."/>
            <person name="Gunde-Cimerman N."/>
        </authorList>
    </citation>
    <scope>NUCLEOTIDE SEQUENCE [LARGE SCALE GENOMIC DNA]</scope>
    <source>
        <strain evidence="1 2">CBS 147.97</strain>
    </source>
</reference>
<dbReference type="OrthoDB" id="5372935at2759"/>
<name>A0A074WJ27_9PEZI</name>
<evidence type="ECO:0000313" key="1">
    <source>
        <dbReference type="EMBL" id="KEQ73053.1"/>
    </source>
</evidence>
<dbReference type="PANTHER" id="PTHR42085">
    <property type="entry name" value="F-BOX DOMAIN-CONTAINING PROTEIN"/>
    <property type="match status" value="1"/>
</dbReference>
<dbReference type="HOGENOM" id="CLU_057896_1_0_1"/>